<dbReference type="SMART" id="SM00900">
    <property type="entry name" value="FMN_bind"/>
    <property type="match status" value="1"/>
</dbReference>
<organism evidence="8 9">
    <name type="scientific">Herbinix luporum</name>
    <dbReference type="NCBI Taxonomy" id="1679721"/>
    <lineage>
        <taxon>Bacteria</taxon>
        <taxon>Bacillati</taxon>
        <taxon>Bacillota</taxon>
        <taxon>Clostridia</taxon>
        <taxon>Lachnospirales</taxon>
        <taxon>Lachnospiraceae</taxon>
        <taxon>Herbinix</taxon>
    </lineage>
</organism>
<keyword evidence="6" id="KW-1133">Transmembrane helix</keyword>
<keyword evidence="3" id="KW-0285">Flavoprotein</keyword>
<name>A0A0K8J397_9FIRM</name>
<reference evidence="9" key="1">
    <citation type="submission" date="2015-09" db="EMBL/GenBank/DDBJ databases">
        <authorList>
            <person name="Wibberg D."/>
        </authorList>
    </citation>
    <scope>NUCLEOTIDE SEQUENCE [LARGE SCALE GENOMIC DNA]</scope>
    <source>
        <strain evidence="9">SD1D</strain>
    </source>
</reference>
<accession>A0A0K8J397</accession>
<evidence type="ECO:0000256" key="3">
    <source>
        <dbReference type="ARBA" id="ARBA00022630"/>
    </source>
</evidence>
<keyword evidence="9" id="KW-1185">Reference proteome</keyword>
<evidence type="ECO:0000256" key="4">
    <source>
        <dbReference type="ARBA" id="ARBA00022643"/>
    </source>
</evidence>
<evidence type="ECO:0000256" key="6">
    <source>
        <dbReference type="SAM" id="Phobius"/>
    </source>
</evidence>
<keyword evidence="5" id="KW-0249">Electron transport</keyword>
<evidence type="ECO:0000256" key="2">
    <source>
        <dbReference type="ARBA" id="ARBA00022553"/>
    </source>
</evidence>
<protein>
    <recommendedName>
        <fullName evidence="7">FMN-binding domain-containing protein</fullName>
    </recommendedName>
</protein>
<dbReference type="KEGG" id="hsd:SD1D_0286"/>
<feature type="transmembrane region" description="Helical" evidence="6">
    <location>
        <begin position="12"/>
        <end position="33"/>
    </location>
</feature>
<keyword evidence="2" id="KW-0597">Phosphoprotein</keyword>
<dbReference type="GO" id="GO:0005886">
    <property type="term" value="C:plasma membrane"/>
    <property type="evidence" value="ECO:0007669"/>
    <property type="project" value="InterPro"/>
</dbReference>
<dbReference type="GO" id="GO:0009055">
    <property type="term" value="F:electron transfer activity"/>
    <property type="evidence" value="ECO:0007669"/>
    <property type="project" value="InterPro"/>
</dbReference>
<evidence type="ECO:0000313" key="9">
    <source>
        <dbReference type="Proteomes" id="UP000196053"/>
    </source>
</evidence>
<dbReference type="EMBL" id="LN879430">
    <property type="protein sequence ID" value="CUH91839.1"/>
    <property type="molecule type" value="Genomic_DNA"/>
</dbReference>
<proteinExistence type="predicted"/>
<evidence type="ECO:0000256" key="1">
    <source>
        <dbReference type="ARBA" id="ARBA00022448"/>
    </source>
</evidence>
<dbReference type="OrthoDB" id="9787579at2"/>
<dbReference type="GO" id="GO:0010181">
    <property type="term" value="F:FMN binding"/>
    <property type="evidence" value="ECO:0007669"/>
    <property type="project" value="InterPro"/>
</dbReference>
<evidence type="ECO:0000256" key="5">
    <source>
        <dbReference type="ARBA" id="ARBA00022982"/>
    </source>
</evidence>
<evidence type="ECO:0000259" key="7">
    <source>
        <dbReference type="SMART" id="SM00900"/>
    </source>
</evidence>
<dbReference type="PIRSF" id="PIRSF006091">
    <property type="entry name" value="E_trnsport_RnfG"/>
    <property type="match status" value="1"/>
</dbReference>
<dbReference type="PANTHER" id="PTHR36118:SF1">
    <property type="entry name" value="ION-TRANSLOCATING OXIDOREDUCTASE COMPLEX SUBUNIT G"/>
    <property type="match status" value="1"/>
</dbReference>
<keyword evidence="4" id="KW-0288">FMN</keyword>
<dbReference type="Proteomes" id="UP000196053">
    <property type="component" value="Chromosome I"/>
</dbReference>
<dbReference type="GO" id="GO:0022900">
    <property type="term" value="P:electron transport chain"/>
    <property type="evidence" value="ECO:0007669"/>
    <property type="project" value="InterPro"/>
</dbReference>
<keyword evidence="1" id="KW-0813">Transport</keyword>
<gene>
    <name evidence="8" type="ORF">SD1D_0286</name>
</gene>
<dbReference type="Pfam" id="PF04205">
    <property type="entry name" value="FMN_bind"/>
    <property type="match status" value="1"/>
</dbReference>
<dbReference type="RefSeq" id="WP_058257268.1">
    <property type="nucleotide sequence ID" value="NZ_DUPS01000054.1"/>
</dbReference>
<dbReference type="AlphaFoldDB" id="A0A0K8J397"/>
<sequence>MANKNENKSTILKDALSLTFITIICSFALAFVYEITKAPIAAQEDAKKNAGYKVVYKDAKELSTHEELVKLAAETDISSLDASYAGVTIEDVVRALDENKNPIGYIITSRTRGYASTIKVAVGYSLDGVVQGMELLEIADSPGYGANANTPEFKDKFAGVKTDQFIVTKGGAKEDNEIDVVSSSTTTTEAVVRAVNGGLGFLLEYAEGLGGASNE</sequence>
<keyword evidence="6" id="KW-0472">Membrane</keyword>
<evidence type="ECO:0000313" key="8">
    <source>
        <dbReference type="EMBL" id="CUH91839.1"/>
    </source>
</evidence>
<dbReference type="InterPro" id="IPR010209">
    <property type="entry name" value="Ion_transpt_RnfG/RsxG"/>
</dbReference>
<dbReference type="PANTHER" id="PTHR36118">
    <property type="entry name" value="ION-TRANSLOCATING OXIDOREDUCTASE COMPLEX SUBUNIT G"/>
    <property type="match status" value="1"/>
</dbReference>
<dbReference type="InterPro" id="IPR007329">
    <property type="entry name" value="FMN-bd"/>
</dbReference>
<keyword evidence="6" id="KW-0812">Transmembrane</keyword>
<feature type="domain" description="FMN-binding" evidence="7">
    <location>
        <begin position="113"/>
        <end position="202"/>
    </location>
</feature>